<sequence>MLNYCRIDLTHFGGVDGLQLTRHPKPALAAGQVLLNIHYSGLNPIDAKTRAGLGWAAQQNADKLPWVPGYDAAGQITAVGEGVDEAWLGKPVCGMLGFPLQGGCYSSMRSTDLNELLEVPKGVHLAQAAALPLAGLTAHQAVFEHGQAQSGERVVILGASGGVGHIAVQLAVAAGCEVIAVASARRKPLLQRLGAAQIYDYNSNWLADVSACADLLLDFAGGDFGKAALASVKSKGRVVTLPTVTADSVKQAACEADLDATGMLVHQDVDALQHLLQLVAAQKLTIEVESCYPAGSVADAHQHLEQGHVCGKLVLNWCQ</sequence>
<dbReference type="AlphaFoldDB" id="A0A8J2U412"/>
<dbReference type="Gene3D" id="3.40.50.720">
    <property type="entry name" value="NAD(P)-binding Rossmann-like Domain"/>
    <property type="match status" value="1"/>
</dbReference>
<dbReference type="PANTHER" id="PTHR11695">
    <property type="entry name" value="ALCOHOL DEHYDROGENASE RELATED"/>
    <property type="match status" value="1"/>
</dbReference>
<dbReference type="SUPFAM" id="SSF50129">
    <property type="entry name" value="GroES-like"/>
    <property type="match status" value="1"/>
</dbReference>
<dbReference type="EMBL" id="BMDX01000004">
    <property type="protein sequence ID" value="GGA72492.1"/>
    <property type="molecule type" value="Genomic_DNA"/>
</dbReference>
<evidence type="ECO:0000259" key="1">
    <source>
        <dbReference type="SMART" id="SM00829"/>
    </source>
</evidence>
<dbReference type="InterPro" id="IPR050700">
    <property type="entry name" value="YIM1/Zinc_Alcohol_DH_Fams"/>
</dbReference>
<dbReference type="InterPro" id="IPR013154">
    <property type="entry name" value="ADH-like_N"/>
</dbReference>
<dbReference type="OrthoDB" id="9785812at2"/>
<dbReference type="InterPro" id="IPR020843">
    <property type="entry name" value="ER"/>
</dbReference>
<proteinExistence type="predicted"/>
<organism evidence="2 3">
    <name type="scientific">Neiella marina</name>
    <dbReference type="NCBI Taxonomy" id="508461"/>
    <lineage>
        <taxon>Bacteria</taxon>
        <taxon>Pseudomonadati</taxon>
        <taxon>Pseudomonadota</taxon>
        <taxon>Gammaproteobacteria</taxon>
        <taxon>Alteromonadales</taxon>
        <taxon>Echinimonadaceae</taxon>
        <taxon>Neiella</taxon>
    </lineage>
</organism>
<dbReference type="InterPro" id="IPR011032">
    <property type="entry name" value="GroES-like_sf"/>
</dbReference>
<name>A0A8J2U412_9GAMM</name>
<dbReference type="GO" id="GO:0016491">
    <property type="term" value="F:oxidoreductase activity"/>
    <property type="evidence" value="ECO:0007669"/>
    <property type="project" value="InterPro"/>
</dbReference>
<dbReference type="Gene3D" id="3.90.180.10">
    <property type="entry name" value="Medium-chain alcohol dehydrogenases, catalytic domain"/>
    <property type="match status" value="1"/>
</dbReference>
<evidence type="ECO:0000313" key="2">
    <source>
        <dbReference type="EMBL" id="GGA72492.1"/>
    </source>
</evidence>
<dbReference type="Proteomes" id="UP000619743">
    <property type="component" value="Unassembled WGS sequence"/>
</dbReference>
<dbReference type="SMART" id="SM00829">
    <property type="entry name" value="PKS_ER"/>
    <property type="match status" value="1"/>
</dbReference>
<evidence type="ECO:0000313" key="3">
    <source>
        <dbReference type="Proteomes" id="UP000619743"/>
    </source>
</evidence>
<protein>
    <submittedName>
        <fullName evidence="2">Quinone oxidoreductase</fullName>
    </submittedName>
</protein>
<comment type="caution">
    <text evidence="2">The sequence shown here is derived from an EMBL/GenBank/DDBJ whole genome shotgun (WGS) entry which is preliminary data.</text>
</comment>
<gene>
    <name evidence="2" type="ORF">GCM10011369_12830</name>
</gene>
<keyword evidence="3" id="KW-1185">Reference proteome</keyword>
<accession>A0A8J2U412</accession>
<dbReference type="Pfam" id="PF13602">
    <property type="entry name" value="ADH_zinc_N_2"/>
    <property type="match status" value="1"/>
</dbReference>
<dbReference type="CDD" id="cd05289">
    <property type="entry name" value="MDR_like_2"/>
    <property type="match status" value="1"/>
</dbReference>
<feature type="domain" description="Enoyl reductase (ER)" evidence="1">
    <location>
        <begin position="13"/>
        <end position="315"/>
    </location>
</feature>
<dbReference type="PANTHER" id="PTHR11695:SF294">
    <property type="entry name" value="RETICULON-4-INTERACTING PROTEIN 1, MITOCHONDRIAL"/>
    <property type="match status" value="1"/>
</dbReference>
<dbReference type="RefSeq" id="WP_087505110.1">
    <property type="nucleotide sequence ID" value="NZ_BMDX01000004.1"/>
</dbReference>
<reference evidence="3" key="1">
    <citation type="journal article" date="2019" name="Int. J. Syst. Evol. Microbiol.">
        <title>The Global Catalogue of Microorganisms (GCM) 10K type strain sequencing project: providing services to taxonomists for standard genome sequencing and annotation.</title>
        <authorList>
            <consortium name="The Broad Institute Genomics Platform"/>
            <consortium name="The Broad Institute Genome Sequencing Center for Infectious Disease"/>
            <person name="Wu L."/>
            <person name="Ma J."/>
        </authorList>
    </citation>
    <scope>NUCLEOTIDE SEQUENCE [LARGE SCALE GENOMIC DNA]</scope>
    <source>
        <strain evidence="3">CGMCC 1.10130</strain>
    </source>
</reference>
<dbReference type="Pfam" id="PF08240">
    <property type="entry name" value="ADH_N"/>
    <property type="match status" value="1"/>
</dbReference>
<dbReference type="InterPro" id="IPR036291">
    <property type="entry name" value="NAD(P)-bd_dom_sf"/>
</dbReference>
<dbReference type="SUPFAM" id="SSF51735">
    <property type="entry name" value="NAD(P)-binding Rossmann-fold domains"/>
    <property type="match status" value="1"/>
</dbReference>